<accession>A0A9P9E700</accession>
<feature type="signal peptide" evidence="2">
    <location>
        <begin position="1"/>
        <end position="29"/>
    </location>
</feature>
<keyword evidence="4" id="KW-1185">Reference proteome</keyword>
<evidence type="ECO:0000313" key="4">
    <source>
        <dbReference type="Proteomes" id="UP000700596"/>
    </source>
</evidence>
<evidence type="ECO:0000256" key="1">
    <source>
        <dbReference type="SAM" id="MobiDB-lite"/>
    </source>
</evidence>
<dbReference type="Proteomes" id="UP000700596">
    <property type="component" value="Unassembled WGS sequence"/>
</dbReference>
<dbReference type="AlphaFoldDB" id="A0A9P9E700"/>
<sequence length="532" mass="55922">MHLMMGMKTLVLGLLSGGHIFWVQVQALAQQPEIIPYPLTNATTSTPTSTISTCENKCSVYYPRITAVSWVPRAQIVYTEKVTIATVEIIINATQNTTFAPSTRTIWRPDVTSKYKNSLFFQNTDAQGTQVITIPVPDPKWGTLFSPFAYPTGYVDYASTYTWQGILSTKKSSTPICATATLIPSTALLPKHPNYPQPSQVPAIDLEDPFGQEHVPLRVTLDLQPDKSFFTAAFPTETAFQICSSIPHPIPIQTIYSIPKFITETTTIFSLIRSPAIGKIETSVTGFETTNSGYPVSTTSSPPVAEIPRIQSSASGFEDLDPGMTPQGPAGVKTTAGAGRPQVQETREEDLREPVNTAVRDWNSVVVTAVGGGAVGTGGGVAPTPTPAPIFTLLPTTINGVWTTVPAYIIPVNPSSTLTATIGQTVTVNGMETVVVAPSLYYTSVSTTVSGTPTIVPVVVIDGTRTVGLGQTVVVGGRTTVVGTPTSGVTGTGGRGPEASGKVVLEGSAGGRWEVGVGALGGGLIGLLAVLL</sequence>
<reference evidence="3" key="1">
    <citation type="journal article" date="2021" name="Nat. Commun.">
        <title>Genetic determinants of endophytism in the Arabidopsis root mycobiome.</title>
        <authorList>
            <person name="Mesny F."/>
            <person name="Miyauchi S."/>
            <person name="Thiergart T."/>
            <person name="Pickel B."/>
            <person name="Atanasova L."/>
            <person name="Karlsson M."/>
            <person name="Huettel B."/>
            <person name="Barry K.W."/>
            <person name="Haridas S."/>
            <person name="Chen C."/>
            <person name="Bauer D."/>
            <person name="Andreopoulos W."/>
            <person name="Pangilinan J."/>
            <person name="LaButti K."/>
            <person name="Riley R."/>
            <person name="Lipzen A."/>
            <person name="Clum A."/>
            <person name="Drula E."/>
            <person name="Henrissat B."/>
            <person name="Kohler A."/>
            <person name="Grigoriev I.V."/>
            <person name="Martin F.M."/>
            <person name="Hacquard S."/>
        </authorList>
    </citation>
    <scope>NUCLEOTIDE SEQUENCE</scope>
    <source>
        <strain evidence="3">MPI-CAGE-CH-0243</strain>
    </source>
</reference>
<feature type="region of interest" description="Disordered" evidence="1">
    <location>
        <begin position="323"/>
        <end position="353"/>
    </location>
</feature>
<protein>
    <submittedName>
        <fullName evidence="3">Uncharacterized protein</fullName>
    </submittedName>
</protein>
<evidence type="ECO:0000313" key="3">
    <source>
        <dbReference type="EMBL" id="KAH7131902.1"/>
    </source>
</evidence>
<name>A0A9P9E700_9PLEO</name>
<dbReference type="EMBL" id="JAGMWT010000003">
    <property type="protein sequence ID" value="KAH7131902.1"/>
    <property type="molecule type" value="Genomic_DNA"/>
</dbReference>
<comment type="caution">
    <text evidence="3">The sequence shown here is derived from an EMBL/GenBank/DDBJ whole genome shotgun (WGS) entry which is preliminary data.</text>
</comment>
<organism evidence="3 4">
    <name type="scientific">Dendryphion nanum</name>
    <dbReference type="NCBI Taxonomy" id="256645"/>
    <lineage>
        <taxon>Eukaryota</taxon>
        <taxon>Fungi</taxon>
        <taxon>Dikarya</taxon>
        <taxon>Ascomycota</taxon>
        <taxon>Pezizomycotina</taxon>
        <taxon>Dothideomycetes</taxon>
        <taxon>Pleosporomycetidae</taxon>
        <taxon>Pleosporales</taxon>
        <taxon>Torulaceae</taxon>
        <taxon>Dendryphion</taxon>
    </lineage>
</organism>
<gene>
    <name evidence="3" type="ORF">B0J11DRAFT_599958</name>
</gene>
<feature type="chain" id="PRO_5040170984" evidence="2">
    <location>
        <begin position="30"/>
        <end position="532"/>
    </location>
</feature>
<evidence type="ECO:0000256" key="2">
    <source>
        <dbReference type="SAM" id="SignalP"/>
    </source>
</evidence>
<proteinExistence type="predicted"/>
<keyword evidence="2" id="KW-0732">Signal</keyword>
<dbReference type="OrthoDB" id="3788508at2759"/>